<keyword evidence="4" id="KW-1185">Reference proteome</keyword>
<dbReference type="AlphaFoldDB" id="A0A518BP80"/>
<feature type="chain" id="PRO_5022227364" description="SbsA Ig-like domain-containing protein" evidence="2">
    <location>
        <begin position="24"/>
        <end position="1119"/>
    </location>
</feature>
<keyword evidence="2" id="KW-0732">Signal</keyword>
<dbReference type="RefSeq" id="WP_419191727.1">
    <property type="nucleotide sequence ID" value="NZ_CP036287.1"/>
</dbReference>
<proteinExistence type="predicted"/>
<dbReference type="KEGG" id="pbap:Pla133_38870"/>
<evidence type="ECO:0000313" key="4">
    <source>
        <dbReference type="Proteomes" id="UP000316921"/>
    </source>
</evidence>
<protein>
    <recommendedName>
        <fullName evidence="5">SbsA Ig-like domain-containing protein</fullName>
    </recommendedName>
</protein>
<dbReference type="PROSITE" id="PS51257">
    <property type="entry name" value="PROKAR_LIPOPROTEIN"/>
    <property type="match status" value="1"/>
</dbReference>
<evidence type="ECO:0000256" key="2">
    <source>
        <dbReference type="SAM" id="SignalP"/>
    </source>
</evidence>
<gene>
    <name evidence="3" type="ORF">Pla133_38870</name>
</gene>
<feature type="region of interest" description="Disordered" evidence="1">
    <location>
        <begin position="499"/>
        <end position="564"/>
    </location>
</feature>
<dbReference type="Proteomes" id="UP000316921">
    <property type="component" value="Chromosome"/>
</dbReference>
<feature type="compositionally biased region" description="Gly residues" evidence="1">
    <location>
        <begin position="732"/>
        <end position="741"/>
    </location>
</feature>
<accession>A0A518BP80</accession>
<feature type="compositionally biased region" description="Gly residues" evidence="1">
    <location>
        <begin position="505"/>
        <end position="515"/>
    </location>
</feature>
<organism evidence="3 4">
    <name type="scientific">Engelhardtia mirabilis</name>
    <dbReference type="NCBI Taxonomy" id="2528011"/>
    <lineage>
        <taxon>Bacteria</taxon>
        <taxon>Pseudomonadati</taxon>
        <taxon>Planctomycetota</taxon>
        <taxon>Planctomycetia</taxon>
        <taxon>Planctomycetia incertae sedis</taxon>
        <taxon>Engelhardtia</taxon>
    </lineage>
</organism>
<feature type="region of interest" description="Disordered" evidence="1">
    <location>
        <begin position="578"/>
        <end position="598"/>
    </location>
</feature>
<dbReference type="EMBL" id="CP036287">
    <property type="protein sequence ID" value="QDU68784.1"/>
    <property type="molecule type" value="Genomic_DNA"/>
</dbReference>
<feature type="signal peptide" evidence="2">
    <location>
        <begin position="1"/>
        <end position="23"/>
    </location>
</feature>
<evidence type="ECO:0000313" key="3">
    <source>
        <dbReference type="EMBL" id="QDU68784.1"/>
    </source>
</evidence>
<evidence type="ECO:0000256" key="1">
    <source>
        <dbReference type="SAM" id="MobiDB-lite"/>
    </source>
</evidence>
<evidence type="ECO:0008006" key="5">
    <source>
        <dbReference type="Google" id="ProtNLM"/>
    </source>
</evidence>
<reference evidence="3 4" key="1">
    <citation type="submission" date="2019-02" db="EMBL/GenBank/DDBJ databases">
        <title>Deep-cultivation of Planctomycetes and their phenomic and genomic characterization uncovers novel biology.</title>
        <authorList>
            <person name="Wiegand S."/>
            <person name="Jogler M."/>
            <person name="Boedeker C."/>
            <person name="Pinto D."/>
            <person name="Vollmers J."/>
            <person name="Rivas-Marin E."/>
            <person name="Kohn T."/>
            <person name="Peeters S.H."/>
            <person name="Heuer A."/>
            <person name="Rast P."/>
            <person name="Oberbeckmann S."/>
            <person name="Bunk B."/>
            <person name="Jeske O."/>
            <person name="Meyerdierks A."/>
            <person name="Storesund J.E."/>
            <person name="Kallscheuer N."/>
            <person name="Luecker S."/>
            <person name="Lage O.M."/>
            <person name="Pohl T."/>
            <person name="Merkel B.J."/>
            <person name="Hornburger P."/>
            <person name="Mueller R.-W."/>
            <person name="Bruemmer F."/>
            <person name="Labrenz M."/>
            <person name="Spormann A.M."/>
            <person name="Op den Camp H."/>
            <person name="Overmann J."/>
            <person name="Amann R."/>
            <person name="Jetten M.S.M."/>
            <person name="Mascher T."/>
            <person name="Medema M.H."/>
            <person name="Devos D.P."/>
            <person name="Kaster A.-K."/>
            <person name="Ovreas L."/>
            <person name="Rohde M."/>
            <person name="Galperin M.Y."/>
            <person name="Jogler C."/>
        </authorList>
    </citation>
    <scope>NUCLEOTIDE SEQUENCE [LARGE SCALE GENOMIC DNA]</scope>
    <source>
        <strain evidence="3 4">Pla133</strain>
    </source>
</reference>
<name>A0A518BP80_9BACT</name>
<feature type="compositionally biased region" description="Gly residues" evidence="1">
    <location>
        <begin position="528"/>
        <end position="548"/>
    </location>
</feature>
<feature type="region of interest" description="Disordered" evidence="1">
    <location>
        <begin position="718"/>
        <end position="741"/>
    </location>
</feature>
<sequence precursor="true">MQKIHRTGLATLTLAAASLGLSACGGGGGGGKFEVTAISVPNNASWEINRPIEMTFSAPVDFNSVNANSISVRTPQGDPALGEFLVKSDSSGNTIPNVIVFQPRCPTEPDLSDAGLEPDGQPYVLQILGADVSVGSALTSTTGAVLLQSQQRLFSTPIGTTAQEVFLDTKLGSPGVVLRPKGATAIVDATHIELSDGSKRYFEIDPTVVGGVKIEDFSTVEPDYPINLFSEATSQFAVIVVFNQPVSPDEDNISSDRIELQFSTNGGSTWSTLASSTELVANCTSAGARVRVEPVGVLPQDADMRVIVSADFQDIVGEQGLLPLTKFSPFRTRSEASLLFEVNPSDPDDSGKILADEIFEGFTVGGDSVGSLEQVTPTFPEPQAQWGNGRLKASFQFLGTGGPGGAFDWVIPAGTNAVLSTDTSTILGGPDFSQGQQQTVVNGIVNVNDFRVEEGATLRIIGPNPAQIFATGKVEIFGTIDVSGLDALPVSQLNSANIPQPGAGSLAGSGKGGRGSPLTTTSSPKGENGFGAGGIASGGGEGGEGGFKSGSNDEARRGAGGGGGSFSSEIVYPALAAEPGKDGAPQAKGALDNMTPPNGGLPGPSVFVDSVSVNIVGSTVYAGTKLVYNDFSGLYFDPVNLTDTLDDVFLIGELAEPRAGTGGGGGGDTMKTDSFPAPTFDIADDKKGGGGGSGGGLLQLLVLGDVVFGANGAIVADGGEGGEGESTSGTNQVGGGGGGGSGGMIVIETTGVLDLSAAPANNAISARGGNGAVGKGSSLTGQGAGGKGGAGVIQIHLESFEAFPTGNVIPPAGKTVSQAIDGLTTPTAWRLYPSYGSTSRARSKPIPLGALAANTPGLLTLYAFDGIDPTTGAVNTTAGKVDPLPPVFDQATTGVTVTAIDPVARTIEVAVSSAGIAAIAATGREYCYDGSGTSVDCSDLSVATTELFSNDVYFRNPELFVDFGVKLTKGAVERKLTIADATLLEVGGGDVVLTFAMTANEGTLTEFVDGFGAPDFTTFEVIPRYFRVVTGSQLDQVPLTQEIRMRIQGLGENASGGPDLQTPLVPWTSDPGLLSQPLLLDGLRFLQFEVTFDLDSGGGGVTGNTVLPELNFLRIPIRF</sequence>